<sequence length="247" mass="27948">MPPPIEDISDEESGDIPFDDKNGTTEDAKEPDQGDDENEEDDDEEEEENVFVVEKIVDHAWLDDGSFRLQVKWMGWEKPEDLTWEPEASLKTGAKAILDAYYKKIGGRPRKNAAKPATKPGSKPGPKPGPGRKRKSMGEAKETSASAEPTEQKRRRKSSAPATEETPAETAAESEEDDLSWTPKGKDWGSQLEKVDTIIRDQDSKQLFAFLLWKNGKRSRVALETCYDRCPKQMLQFYENHLVFKET</sequence>
<dbReference type="GO" id="GO:0000792">
    <property type="term" value="C:heterochromatin"/>
    <property type="evidence" value="ECO:0007669"/>
    <property type="project" value="UniProtKB-ARBA"/>
</dbReference>
<dbReference type="OrthoDB" id="433924at2759"/>
<evidence type="ECO:0000313" key="6">
    <source>
        <dbReference type="EMBL" id="CEO60711.1"/>
    </source>
</evidence>
<dbReference type="AlphaFoldDB" id="A0A0F7VHY1"/>
<dbReference type="GO" id="GO:0006338">
    <property type="term" value="P:chromatin remodeling"/>
    <property type="evidence" value="ECO:0007669"/>
    <property type="project" value="UniProtKB-ARBA"/>
</dbReference>
<dbReference type="GO" id="GO:0005634">
    <property type="term" value="C:nucleus"/>
    <property type="evidence" value="ECO:0007669"/>
    <property type="project" value="UniProtKB-SubCell"/>
</dbReference>
<dbReference type="InterPro" id="IPR016197">
    <property type="entry name" value="Chromo-like_dom_sf"/>
</dbReference>
<evidence type="ECO:0000313" key="7">
    <source>
        <dbReference type="Proteomes" id="UP000042958"/>
    </source>
</evidence>
<dbReference type="PANTHER" id="PTHR22812">
    <property type="entry name" value="CHROMOBOX PROTEIN"/>
    <property type="match status" value="1"/>
</dbReference>
<organism evidence="6 7">
    <name type="scientific">Penicillium brasilianum</name>
    <dbReference type="NCBI Taxonomy" id="104259"/>
    <lineage>
        <taxon>Eukaryota</taxon>
        <taxon>Fungi</taxon>
        <taxon>Dikarya</taxon>
        <taxon>Ascomycota</taxon>
        <taxon>Pezizomycotina</taxon>
        <taxon>Eurotiomycetes</taxon>
        <taxon>Eurotiomycetidae</taxon>
        <taxon>Eurotiales</taxon>
        <taxon>Aspergillaceae</taxon>
        <taxon>Penicillium</taxon>
    </lineage>
</organism>
<feature type="region of interest" description="Disordered" evidence="4">
    <location>
        <begin position="104"/>
        <end position="190"/>
    </location>
</feature>
<name>A0A0F7VHY1_PENBI</name>
<dbReference type="InterPro" id="IPR008251">
    <property type="entry name" value="Chromo_shadow_dom"/>
</dbReference>
<evidence type="ECO:0000256" key="1">
    <source>
        <dbReference type="ARBA" id="ARBA00004123"/>
    </source>
</evidence>
<feature type="compositionally biased region" description="Acidic residues" evidence="4">
    <location>
        <begin position="33"/>
        <end position="48"/>
    </location>
</feature>
<dbReference type="Gene3D" id="2.40.50.40">
    <property type="match status" value="2"/>
</dbReference>
<dbReference type="Pfam" id="PF01393">
    <property type="entry name" value="Chromo_shadow"/>
    <property type="match status" value="1"/>
</dbReference>
<dbReference type="Proteomes" id="UP000042958">
    <property type="component" value="Unassembled WGS sequence"/>
</dbReference>
<dbReference type="InterPro" id="IPR023779">
    <property type="entry name" value="Chromodomain_CS"/>
</dbReference>
<dbReference type="SUPFAM" id="SSF54160">
    <property type="entry name" value="Chromo domain-like"/>
    <property type="match status" value="2"/>
</dbReference>
<dbReference type="CDD" id="cd00024">
    <property type="entry name" value="CD_CSD"/>
    <property type="match status" value="1"/>
</dbReference>
<dbReference type="InterPro" id="IPR000953">
    <property type="entry name" value="Chromo/chromo_shadow_dom"/>
</dbReference>
<feature type="domain" description="Chromo" evidence="5">
    <location>
        <begin position="51"/>
        <end position="113"/>
    </location>
</feature>
<dbReference type="SMART" id="SM00300">
    <property type="entry name" value="ChSh"/>
    <property type="match status" value="1"/>
</dbReference>
<feature type="compositionally biased region" description="Basic and acidic residues" evidence="4">
    <location>
        <begin position="18"/>
        <end position="32"/>
    </location>
</feature>
<feature type="region of interest" description="Disordered" evidence="4">
    <location>
        <begin position="1"/>
        <end position="48"/>
    </location>
</feature>
<dbReference type="Pfam" id="PF00385">
    <property type="entry name" value="Chromo"/>
    <property type="match status" value="1"/>
</dbReference>
<evidence type="ECO:0000259" key="5">
    <source>
        <dbReference type="PROSITE" id="PS50013"/>
    </source>
</evidence>
<reference evidence="7" key="1">
    <citation type="journal article" date="2015" name="Genome Announc.">
        <title>Draft genome sequence of the fungus Penicillium brasilianum MG11.</title>
        <authorList>
            <person name="Horn F."/>
            <person name="Linde J."/>
            <person name="Mattern D.J."/>
            <person name="Walther G."/>
            <person name="Guthke R."/>
            <person name="Brakhage A.A."/>
            <person name="Valiante V."/>
        </authorList>
    </citation>
    <scope>NUCLEOTIDE SEQUENCE [LARGE SCALE GENOMIC DNA]</scope>
    <source>
        <strain evidence="7">MG11</strain>
    </source>
</reference>
<dbReference type="PROSITE" id="PS00598">
    <property type="entry name" value="CHROMO_1"/>
    <property type="match status" value="1"/>
</dbReference>
<keyword evidence="3" id="KW-0539">Nucleus</keyword>
<comment type="subcellular location">
    <subcellularLocation>
        <location evidence="1">Nucleus</location>
    </subcellularLocation>
</comment>
<dbReference type="PROSITE" id="PS50013">
    <property type="entry name" value="CHROMO_2"/>
    <property type="match status" value="1"/>
</dbReference>
<gene>
    <name evidence="6" type="ORF">PMG11_05286</name>
</gene>
<feature type="compositionally biased region" description="Low complexity" evidence="4">
    <location>
        <begin position="159"/>
        <end position="171"/>
    </location>
</feature>
<dbReference type="STRING" id="104259.A0A0F7VHY1"/>
<dbReference type="InterPro" id="IPR023780">
    <property type="entry name" value="Chromo_domain"/>
</dbReference>
<dbReference type="InterPro" id="IPR051219">
    <property type="entry name" value="Heterochromatin_chromo-domain"/>
</dbReference>
<comment type="subunit">
    <text evidence="2">Component of the NuA4 histone acetyltransferase complex.</text>
</comment>
<proteinExistence type="predicted"/>
<accession>A0A0F7VHY1</accession>
<evidence type="ECO:0000256" key="4">
    <source>
        <dbReference type="SAM" id="MobiDB-lite"/>
    </source>
</evidence>
<evidence type="ECO:0000256" key="3">
    <source>
        <dbReference type="ARBA" id="ARBA00023242"/>
    </source>
</evidence>
<evidence type="ECO:0000256" key="2">
    <source>
        <dbReference type="ARBA" id="ARBA00011353"/>
    </source>
</evidence>
<protein>
    <recommendedName>
        <fullName evidence="5">Chromo domain-containing protein</fullName>
    </recommendedName>
</protein>
<dbReference type="SMART" id="SM00298">
    <property type="entry name" value="CHROMO"/>
    <property type="match status" value="1"/>
</dbReference>
<keyword evidence="7" id="KW-1185">Reference proteome</keyword>
<dbReference type="EMBL" id="CDHK01000004">
    <property type="protein sequence ID" value="CEO60711.1"/>
    <property type="molecule type" value="Genomic_DNA"/>
</dbReference>